<dbReference type="GO" id="GO:0007165">
    <property type="term" value="P:signal transduction"/>
    <property type="evidence" value="ECO:0007669"/>
    <property type="project" value="InterPro"/>
</dbReference>
<sequence length="235" mass="24901">MGCPGEACTAECECRAAAACPSTGVSAVHVPAESVPAAPPEEPVSAQEPQGELPQIGLVGSGNVGKSAMVYKLVRGGQLQEHKPTHYEVCTHQLKVDGKDVKVKIGDAGGDATNSEAMNKNILESNGFIFVYDITKKDTFDELQKIRLHVVQLRKTQGDFPVVIVGNKSDLNAQRVVQTKQGQALARSLKCPFFETSAMTGENINQAFQAVYSEIQNKASGGAKKGAKKGCCAVL</sequence>
<evidence type="ECO:0000256" key="3">
    <source>
        <dbReference type="SAM" id="MobiDB-lite"/>
    </source>
</evidence>
<dbReference type="GO" id="GO:0016020">
    <property type="term" value="C:membrane"/>
    <property type="evidence" value="ECO:0007669"/>
    <property type="project" value="InterPro"/>
</dbReference>
<dbReference type="OrthoDB" id="5976022at2759"/>
<dbReference type="NCBIfam" id="TIGR00231">
    <property type="entry name" value="small_GTP"/>
    <property type="match status" value="1"/>
</dbReference>
<gene>
    <name evidence="4" type="ORF">CUNI_LOCUS1944</name>
</gene>
<keyword evidence="2" id="KW-0342">GTP-binding</keyword>
<evidence type="ECO:0000313" key="5">
    <source>
        <dbReference type="Proteomes" id="UP000678393"/>
    </source>
</evidence>
<dbReference type="Gene3D" id="3.40.50.300">
    <property type="entry name" value="P-loop containing nucleotide triphosphate hydrolases"/>
    <property type="match status" value="1"/>
</dbReference>
<dbReference type="SUPFAM" id="SSF52540">
    <property type="entry name" value="P-loop containing nucleoside triphosphate hydrolases"/>
    <property type="match status" value="1"/>
</dbReference>
<dbReference type="SMART" id="SM00174">
    <property type="entry name" value="RHO"/>
    <property type="match status" value="1"/>
</dbReference>
<dbReference type="PROSITE" id="PS51419">
    <property type="entry name" value="RAB"/>
    <property type="match status" value="1"/>
</dbReference>
<dbReference type="SMART" id="SM00173">
    <property type="entry name" value="RAS"/>
    <property type="match status" value="1"/>
</dbReference>
<dbReference type="EMBL" id="CAJHNH020000248">
    <property type="protein sequence ID" value="CAG5116386.1"/>
    <property type="molecule type" value="Genomic_DNA"/>
</dbReference>
<keyword evidence="5" id="KW-1185">Reference proteome</keyword>
<protein>
    <recommendedName>
        <fullName evidence="6">Small monomeric GTPase</fullName>
    </recommendedName>
</protein>
<comment type="caution">
    <text evidence="4">The sequence shown here is derived from an EMBL/GenBank/DDBJ whole genome shotgun (WGS) entry which is preliminary data.</text>
</comment>
<dbReference type="InterPro" id="IPR001806">
    <property type="entry name" value="Small_GTPase"/>
</dbReference>
<organism evidence="4 5">
    <name type="scientific">Candidula unifasciata</name>
    <dbReference type="NCBI Taxonomy" id="100452"/>
    <lineage>
        <taxon>Eukaryota</taxon>
        <taxon>Metazoa</taxon>
        <taxon>Spiralia</taxon>
        <taxon>Lophotrochozoa</taxon>
        <taxon>Mollusca</taxon>
        <taxon>Gastropoda</taxon>
        <taxon>Heterobranchia</taxon>
        <taxon>Euthyneura</taxon>
        <taxon>Panpulmonata</taxon>
        <taxon>Eupulmonata</taxon>
        <taxon>Stylommatophora</taxon>
        <taxon>Helicina</taxon>
        <taxon>Helicoidea</taxon>
        <taxon>Geomitridae</taxon>
        <taxon>Candidula</taxon>
    </lineage>
</organism>
<evidence type="ECO:0000313" key="4">
    <source>
        <dbReference type="EMBL" id="CAG5116386.1"/>
    </source>
</evidence>
<feature type="region of interest" description="Disordered" evidence="3">
    <location>
        <begin position="33"/>
        <end position="55"/>
    </location>
</feature>
<dbReference type="InterPro" id="IPR020849">
    <property type="entry name" value="Small_GTPase_Ras-type"/>
</dbReference>
<keyword evidence="1" id="KW-0547">Nucleotide-binding</keyword>
<accession>A0A8S3YPW1</accession>
<reference evidence="4" key="1">
    <citation type="submission" date="2021-04" db="EMBL/GenBank/DDBJ databases">
        <authorList>
            <consortium name="Molecular Ecology Group"/>
        </authorList>
    </citation>
    <scope>NUCLEOTIDE SEQUENCE</scope>
</reference>
<evidence type="ECO:0000256" key="1">
    <source>
        <dbReference type="ARBA" id="ARBA00022741"/>
    </source>
</evidence>
<dbReference type="GO" id="GO:0005525">
    <property type="term" value="F:GTP binding"/>
    <property type="evidence" value="ECO:0007669"/>
    <property type="project" value="UniProtKB-KW"/>
</dbReference>
<evidence type="ECO:0008006" key="6">
    <source>
        <dbReference type="Google" id="ProtNLM"/>
    </source>
</evidence>
<dbReference type="PANTHER" id="PTHR24070">
    <property type="entry name" value="RAS, DI-RAS, AND RHEB FAMILY MEMBERS OF SMALL GTPASE SUPERFAMILY"/>
    <property type="match status" value="1"/>
</dbReference>
<dbReference type="Proteomes" id="UP000678393">
    <property type="component" value="Unassembled WGS sequence"/>
</dbReference>
<evidence type="ECO:0000256" key="2">
    <source>
        <dbReference type="ARBA" id="ARBA00023134"/>
    </source>
</evidence>
<dbReference type="PRINTS" id="PR00449">
    <property type="entry name" value="RASTRNSFRMNG"/>
</dbReference>
<dbReference type="SMART" id="SM00175">
    <property type="entry name" value="RAB"/>
    <property type="match status" value="1"/>
</dbReference>
<name>A0A8S3YPW1_9EUPU</name>
<dbReference type="InterPro" id="IPR005225">
    <property type="entry name" value="Small_GTP-bd"/>
</dbReference>
<proteinExistence type="predicted"/>
<dbReference type="GO" id="GO:0003924">
    <property type="term" value="F:GTPase activity"/>
    <property type="evidence" value="ECO:0007669"/>
    <property type="project" value="InterPro"/>
</dbReference>
<dbReference type="Pfam" id="PF00071">
    <property type="entry name" value="Ras"/>
    <property type="match status" value="1"/>
</dbReference>
<dbReference type="AlphaFoldDB" id="A0A8S3YPW1"/>
<dbReference type="InterPro" id="IPR027417">
    <property type="entry name" value="P-loop_NTPase"/>
</dbReference>
<dbReference type="PROSITE" id="PS51421">
    <property type="entry name" value="RAS"/>
    <property type="match status" value="1"/>
</dbReference>